<keyword evidence="3" id="KW-0560">Oxidoreductase</keyword>
<dbReference type="PANTHER" id="PTHR24321">
    <property type="entry name" value="DEHYDROGENASES, SHORT CHAIN"/>
    <property type="match status" value="1"/>
</dbReference>
<evidence type="ECO:0000256" key="1">
    <source>
        <dbReference type="ARBA" id="ARBA00006484"/>
    </source>
</evidence>
<evidence type="ECO:0000256" key="3">
    <source>
        <dbReference type="ARBA" id="ARBA00023002"/>
    </source>
</evidence>
<dbReference type="GO" id="GO:0016491">
    <property type="term" value="F:oxidoreductase activity"/>
    <property type="evidence" value="ECO:0007669"/>
    <property type="project" value="UniProtKB-KW"/>
</dbReference>
<dbReference type="InterPro" id="IPR002347">
    <property type="entry name" value="SDR_fam"/>
</dbReference>
<dbReference type="EMBL" id="MDDG01000003">
    <property type="protein sequence ID" value="OQE43440.1"/>
    <property type="molecule type" value="Genomic_DNA"/>
</dbReference>
<dbReference type="SUPFAM" id="SSF51735">
    <property type="entry name" value="NAD(P)-binding Rossmann-fold domains"/>
    <property type="match status" value="1"/>
</dbReference>
<dbReference type="PRINTS" id="PR00080">
    <property type="entry name" value="SDRFAMILY"/>
</dbReference>
<organism evidence="4 5">
    <name type="scientific">Penicillium coprophilum</name>
    <dbReference type="NCBI Taxonomy" id="36646"/>
    <lineage>
        <taxon>Eukaryota</taxon>
        <taxon>Fungi</taxon>
        <taxon>Dikarya</taxon>
        <taxon>Ascomycota</taxon>
        <taxon>Pezizomycotina</taxon>
        <taxon>Eurotiomycetes</taxon>
        <taxon>Eurotiomycetidae</taxon>
        <taxon>Eurotiales</taxon>
        <taxon>Aspergillaceae</taxon>
        <taxon>Penicillium</taxon>
    </lineage>
</organism>
<dbReference type="InterPro" id="IPR036291">
    <property type="entry name" value="NAD(P)-bd_dom_sf"/>
</dbReference>
<dbReference type="PROSITE" id="PS00061">
    <property type="entry name" value="ADH_SHORT"/>
    <property type="match status" value="1"/>
</dbReference>
<evidence type="ECO:0000313" key="5">
    <source>
        <dbReference type="Proteomes" id="UP000191500"/>
    </source>
</evidence>
<evidence type="ECO:0000313" key="4">
    <source>
        <dbReference type="EMBL" id="OQE43440.1"/>
    </source>
</evidence>
<dbReference type="FunFam" id="3.40.50.720:FF:000084">
    <property type="entry name" value="Short-chain dehydrogenase reductase"/>
    <property type="match status" value="1"/>
</dbReference>
<reference evidence="5" key="1">
    <citation type="journal article" date="2017" name="Nat. Microbiol.">
        <title>Global analysis of biosynthetic gene clusters reveals vast potential of secondary metabolite production in Penicillium species.</title>
        <authorList>
            <person name="Nielsen J.C."/>
            <person name="Grijseels S."/>
            <person name="Prigent S."/>
            <person name="Ji B."/>
            <person name="Dainat J."/>
            <person name="Nielsen K.F."/>
            <person name="Frisvad J.C."/>
            <person name="Workman M."/>
            <person name="Nielsen J."/>
        </authorList>
    </citation>
    <scope>NUCLEOTIDE SEQUENCE [LARGE SCALE GENOMIC DNA]</scope>
    <source>
        <strain evidence="5">IBT 31321</strain>
    </source>
</reference>
<dbReference type="CDD" id="cd05233">
    <property type="entry name" value="SDR_c"/>
    <property type="match status" value="1"/>
</dbReference>
<accession>A0A1V6UYE8</accession>
<protein>
    <submittedName>
        <fullName evidence="4">Uncharacterized protein</fullName>
    </submittedName>
</protein>
<dbReference type="Pfam" id="PF13561">
    <property type="entry name" value="adh_short_C2"/>
    <property type="match status" value="1"/>
</dbReference>
<comment type="caution">
    <text evidence="4">The sequence shown here is derived from an EMBL/GenBank/DDBJ whole genome shotgun (WGS) entry which is preliminary data.</text>
</comment>
<proteinExistence type="inferred from homology"/>
<sequence>MDITGYALVVGGGSGIGKACALLLAKEGAAGVVVADLAGEAAEEVVADCKVVATHDKFCAKAIQVDITQEDSVKNAVSRVVQLFGRVDYCVNCAGIGVQQGTDIVDMSLTDFQRFLDINTVGMFLVTREVSTAMRAQDPVTVSHLSINRGTTRGSIVNLGSASSLVAAPGVLPYTASKHAALGLSKNAALDNAGHGIRVNCLCPSWVDTPMVQRALQGVQGLAEFIQAAVPMGRIATPEEVADAVIFLCSPRSSYITGSSLLVDGGTTLTALR</sequence>
<dbReference type="Proteomes" id="UP000191500">
    <property type="component" value="Unassembled WGS sequence"/>
</dbReference>
<dbReference type="InterPro" id="IPR020904">
    <property type="entry name" value="Sc_DH/Rdtase_CS"/>
</dbReference>
<comment type="similarity">
    <text evidence="1">Belongs to the short-chain dehydrogenases/reductases (SDR) family.</text>
</comment>
<dbReference type="AlphaFoldDB" id="A0A1V6UYE8"/>
<dbReference type="PRINTS" id="PR00081">
    <property type="entry name" value="GDHRDH"/>
</dbReference>
<dbReference type="PANTHER" id="PTHR24321:SF12">
    <property type="entry name" value="SHORT-CHAIN DEHYDROGENASE_REDUCTASE FAMILY, PUTATIVE (AFU_ORTHOLOGUE AFUA_5G14340)-RELATED"/>
    <property type="match status" value="1"/>
</dbReference>
<gene>
    <name evidence="4" type="ORF">PENCOP_c003G06119</name>
</gene>
<evidence type="ECO:0000256" key="2">
    <source>
        <dbReference type="ARBA" id="ARBA00022857"/>
    </source>
</evidence>
<keyword evidence="2" id="KW-0521">NADP</keyword>
<name>A0A1V6UYE8_9EURO</name>
<dbReference type="STRING" id="36646.A0A1V6UYE8"/>
<keyword evidence="5" id="KW-1185">Reference proteome</keyword>
<dbReference type="Gene3D" id="3.40.50.720">
    <property type="entry name" value="NAD(P)-binding Rossmann-like Domain"/>
    <property type="match status" value="1"/>
</dbReference>